<sequence length="507" mass="54225">MSLASKGLVDTADSDLNSVRNENAGGNQLFPVFLKLNKLHTVVIGAGKVGLEKLTAIMHNCNTARVTVISAAVIHEVSALAVAYPTINVIQKSFVDSDLDGVDLVIAATDDSALNAYIRESAHQRKLLINVADKPDLCDFYLGSIVKKGDLKIGISTNGKSPTIAKRLREVLDENIPDEIDITLQQMAGLRNTLSGDFAAKVKHLNEITSVLVEPKIERKNLRWLIWLFIIFGLGIAITALWFNEPEFRAYAQQIDQSFYYFLGAGFLFAMVDGAIGMSYGVTSTAFSISMGISPASASMAVHLSEIMSNGIAGWMHYRMGNVNWKLFKLLILPGILGAAVGAGLISSLEHYAMYTKPLVSIYTLTLGGVILSKAFKTAKKKSADKIKRISLLGLGGGFIDAVGGGGWGSIVLSSLIAGGRHPRFSLGTVKLTRFFIAMIGSLVFLTMLNGAPWSAIAGLIIGSALAAPIAARISNRISVKLIMVAVGIIVILVSLKSIVAFVSKVI</sequence>
<evidence type="ECO:0000313" key="13">
    <source>
        <dbReference type="Proteomes" id="UP001597601"/>
    </source>
</evidence>
<keyword evidence="4 10" id="KW-1133">Transmembrane helix</keyword>
<keyword evidence="8" id="KW-0627">Porphyrin biosynthesis</keyword>
<evidence type="ECO:0000256" key="1">
    <source>
        <dbReference type="ARBA" id="ARBA00004141"/>
    </source>
</evidence>
<feature type="transmembrane region" description="Helical" evidence="10">
    <location>
        <begin position="392"/>
        <end position="417"/>
    </location>
</feature>
<evidence type="ECO:0000256" key="4">
    <source>
        <dbReference type="ARBA" id="ARBA00022989"/>
    </source>
</evidence>
<dbReference type="PANTHER" id="PTHR35330">
    <property type="entry name" value="SIROHEME BIOSYNTHESIS PROTEIN MET8"/>
    <property type="match status" value="1"/>
</dbReference>
<name>A0ABW5XQR3_9SPHI</name>
<comment type="catalytic activity">
    <reaction evidence="9">
        <text>precorrin-2 + NAD(+) = sirohydrochlorin + NADH + 2 H(+)</text>
        <dbReference type="Rhea" id="RHEA:15613"/>
        <dbReference type="ChEBI" id="CHEBI:15378"/>
        <dbReference type="ChEBI" id="CHEBI:57540"/>
        <dbReference type="ChEBI" id="CHEBI:57945"/>
        <dbReference type="ChEBI" id="CHEBI:58351"/>
        <dbReference type="ChEBI" id="CHEBI:58827"/>
        <dbReference type="EC" id="1.3.1.76"/>
    </reaction>
</comment>
<dbReference type="Pfam" id="PF01925">
    <property type="entry name" value="TauE"/>
    <property type="match status" value="1"/>
</dbReference>
<evidence type="ECO:0000256" key="8">
    <source>
        <dbReference type="ARBA" id="ARBA00023244"/>
    </source>
</evidence>
<dbReference type="SUPFAM" id="SSF51735">
    <property type="entry name" value="NAD(P)-binding Rossmann-fold domains"/>
    <property type="match status" value="1"/>
</dbReference>
<dbReference type="RefSeq" id="WP_377129486.1">
    <property type="nucleotide sequence ID" value="NZ_JBHUON010000021.1"/>
</dbReference>
<comment type="pathway">
    <text evidence="2">Porphyrin-containing compound metabolism; siroheme biosynthesis; sirohydrochlorin from precorrin-2: step 1/1.</text>
</comment>
<dbReference type="InterPro" id="IPR028281">
    <property type="entry name" value="Sirohaem_synthase_central"/>
</dbReference>
<dbReference type="Pfam" id="PF14824">
    <property type="entry name" value="Sirohm_synth_M"/>
    <property type="match status" value="1"/>
</dbReference>
<feature type="transmembrane region" description="Helical" evidence="10">
    <location>
        <begin position="327"/>
        <end position="346"/>
    </location>
</feature>
<dbReference type="Gene3D" id="3.30.160.110">
    <property type="entry name" value="Siroheme synthase, domain 2"/>
    <property type="match status" value="1"/>
</dbReference>
<feature type="transmembrane region" description="Helical" evidence="10">
    <location>
        <begin position="224"/>
        <end position="243"/>
    </location>
</feature>
<dbReference type="Gene3D" id="3.40.50.720">
    <property type="entry name" value="NAD(P)-binding Rossmann-like Domain"/>
    <property type="match status" value="1"/>
</dbReference>
<evidence type="ECO:0000259" key="11">
    <source>
        <dbReference type="Pfam" id="PF14824"/>
    </source>
</evidence>
<comment type="caution">
    <text evidence="12">The sequence shown here is derived from an EMBL/GenBank/DDBJ whole genome shotgun (WGS) entry which is preliminary data.</text>
</comment>
<reference evidence="13" key="1">
    <citation type="journal article" date="2019" name="Int. J. Syst. Evol. Microbiol.">
        <title>The Global Catalogue of Microorganisms (GCM) 10K type strain sequencing project: providing services to taxonomists for standard genome sequencing and annotation.</title>
        <authorList>
            <consortium name="The Broad Institute Genomics Platform"/>
            <consortium name="The Broad Institute Genome Sequencing Center for Infectious Disease"/>
            <person name="Wu L."/>
            <person name="Ma J."/>
        </authorList>
    </citation>
    <scope>NUCLEOTIDE SEQUENCE [LARGE SCALE GENOMIC DNA]</scope>
    <source>
        <strain evidence="13">KCTC 52232</strain>
    </source>
</reference>
<evidence type="ECO:0000256" key="9">
    <source>
        <dbReference type="ARBA" id="ARBA00047561"/>
    </source>
</evidence>
<accession>A0ABW5XQR3</accession>
<evidence type="ECO:0000256" key="6">
    <source>
        <dbReference type="ARBA" id="ARBA00023027"/>
    </source>
</evidence>
<dbReference type="InterPro" id="IPR036291">
    <property type="entry name" value="NAD(P)-bd_dom_sf"/>
</dbReference>
<dbReference type="Proteomes" id="UP001597601">
    <property type="component" value="Unassembled WGS sequence"/>
</dbReference>
<feature type="transmembrane region" description="Helical" evidence="10">
    <location>
        <begin position="259"/>
        <end position="282"/>
    </location>
</feature>
<dbReference type="InterPro" id="IPR002781">
    <property type="entry name" value="TM_pro_TauE-like"/>
</dbReference>
<dbReference type="PANTHER" id="PTHR35330:SF1">
    <property type="entry name" value="SIROHEME BIOSYNTHESIS PROTEIN MET8"/>
    <property type="match status" value="1"/>
</dbReference>
<dbReference type="NCBIfam" id="TIGR01470">
    <property type="entry name" value="cysG_Nterm"/>
    <property type="match status" value="1"/>
</dbReference>
<dbReference type="InterPro" id="IPR028161">
    <property type="entry name" value="Met8-like"/>
</dbReference>
<evidence type="ECO:0000256" key="2">
    <source>
        <dbReference type="ARBA" id="ARBA00005010"/>
    </source>
</evidence>
<gene>
    <name evidence="12" type="ORF">ACFSYC_15620</name>
</gene>
<protein>
    <recommendedName>
        <fullName evidence="10">Probable membrane transporter protein</fullName>
    </recommendedName>
</protein>
<dbReference type="InterPro" id="IPR006367">
    <property type="entry name" value="Sirohaem_synthase_N"/>
</dbReference>
<evidence type="ECO:0000313" key="12">
    <source>
        <dbReference type="EMBL" id="MFD2866125.1"/>
    </source>
</evidence>
<proteinExistence type="inferred from homology"/>
<comment type="similarity">
    <text evidence="10">Belongs to the 4-toluene sulfonate uptake permease (TSUP) (TC 2.A.102) family.</text>
</comment>
<keyword evidence="13" id="KW-1185">Reference proteome</keyword>
<keyword evidence="3 10" id="KW-0812">Transmembrane</keyword>
<feature type="transmembrane region" description="Helical" evidence="10">
    <location>
        <begin position="352"/>
        <end position="372"/>
    </location>
</feature>
<dbReference type="SUPFAM" id="SSF75615">
    <property type="entry name" value="Siroheme synthase middle domains-like"/>
    <property type="match status" value="1"/>
</dbReference>
<evidence type="ECO:0000256" key="5">
    <source>
        <dbReference type="ARBA" id="ARBA00023002"/>
    </source>
</evidence>
<keyword evidence="6" id="KW-0520">NAD</keyword>
<evidence type="ECO:0000256" key="7">
    <source>
        <dbReference type="ARBA" id="ARBA00023136"/>
    </source>
</evidence>
<dbReference type="Pfam" id="PF13241">
    <property type="entry name" value="NAD_binding_7"/>
    <property type="match status" value="1"/>
</dbReference>
<evidence type="ECO:0000256" key="10">
    <source>
        <dbReference type="RuleBase" id="RU363041"/>
    </source>
</evidence>
<keyword evidence="5" id="KW-0560">Oxidoreductase</keyword>
<evidence type="ECO:0000256" key="3">
    <source>
        <dbReference type="ARBA" id="ARBA00022692"/>
    </source>
</evidence>
<feature type="transmembrane region" description="Helical" evidence="10">
    <location>
        <begin position="437"/>
        <end position="470"/>
    </location>
</feature>
<feature type="domain" description="Siroheme synthase central" evidence="11">
    <location>
        <begin position="149"/>
        <end position="170"/>
    </location>
</feature>
<feature type="transmembrane region" description="Helical" evidence="10">
    <location>
        <begin position="482"/>
        <end position="503"/>
    </location>
</feature>
<comment type="subcellular location">
    <subcellularLocation>
        <location evidence="10">Cell membrane</location>
        <topology evidence="10">Multi-pass membrane protein</topology>
    </subcellularLocation>
    <subcellularLocation>
        <location evidence="1">Membrane</location>
        <topology evidence="1">Multi-pass membrane protein</topology>
    </subcellularLocation>
</comment>
<keyword evidence="10" id="KW-1003">Cell membrane</keyword>
<dbReference type="EMBL" id="JBHUON010000021">
    <property type="protein sequence ID" value="MFD2866125.1"/>
    <property type="molecule type" value="Genomic_DNA"/>
</dbReference>
<organism evidence="12 13">
    <name type="scientific">Mucilaginibacter antarcticus</name>
    <dbReference type="NCBI Taxonomy" id="1855725"/>
    <lineage>
        <taxon>Bacteria</taxon>
        <taxon>Pseudomonadati</taxon>
        <taxon>Bacteroidota</taxon>
        <taxon>Sphingobacteriia</taxon>
        <taxon>Sphingobacteriales</taxon>
        <taxon>Sphingobacteriaceae</taxon>
        <taxon>Mucilaginibacter</taxon>
    </lineage>
</organism>
<keyword evidence="7 10" id="KW-0472">Membrane</keyword>